<dbReference type="Proteomes" id="UP000034410">
    <property type="component" value="Chromosome"/>
</dbReference>
<gene>
    <name evidence="1" type="ORF">AAY24_16735</name>
</gene>
<dbReference type="RefSeq" id="WP_046861416.1">
    <property type="nucleotide sequence ID" value="NZ_CP011412.1"/>
</dbReference>
<evidence type="ECO:0008006" key="3">
    <source>
        <dbReference type="Google" id="ProtNLM"/>
    </source>
</evidence>
<dbReference type="OrthoDB" id="9812003at2"/>
<reference evidence="1 2" key="1">
    <citation type="journal article" date="2015" name="Genome Announc.">
        <title>Complete Genome Sequence of Sedimenticola thiotaurini Strain SIP-G1, a Polyphosphate- and Polyhydroxyalkanoate-Accumulating Sulfur-Oxidizing Gammaproteobacterium Isolated from Salt Marsh Sediments.</title>
        <authorList>
            <person name="Flood B.E."/>
            <person name="Jones D.S."/>
            <person name="Bailey J.V."/>
        </authorList>
    </citation>
    <scope>NUCLEOTIDE SEQUENCE [LARGE SCALE GENOMIC DNA]</scope>
    <source>
        <strain evidence="1 2">SIP-G1</strain>
    </source>
</reference>
<protein>
    <recommendedName>
        <fullName evidence="3">Tetratricopeptide repeat protein</fullName>
    </recommendedName>
</protein>
<accession>A0A0F7K3E8</accession>
<sequence length="175" mass="20039">MDMQDFEAGDLYFDEPLSGEVQQCLASAAEQYTEGAAERSLMRAYFLEPEHPVVLVALYRYFYYQHRLEEALMVAERVIGVFARRLKLPENWREINEMCIGGGVMISMVLIRFYLLALKAAGYLELRLGYYDSAIERLGKVAEIDSRDRLGARSLLNIARDVLGERMQQSRLGAI</sequence>
<dbReference type="SUPFAM" id="SSF48452">
    <property type="entry name" value="TPR-like"/>
    <property type="match status" value="1"/>
</dbReference>
<name>A0A0F7K3E8_9GAMM</name>
<organism evidence="1 2">
    <name type="scientific">Sedimenticola thiotaurini</name>
    <dbReference type="NCBI Taxonomy" id="1543721"/>
    <lineage>
        <taxon>Bacteria</taxon>
        <taxon>Pseudomonadati</taxon>
        <taxon>Pseudomonadota</taxon>
        <taxon>Gammaproteobacteria</taxon>
        <taxon>Chromatiales</taxon>
        <taxon>Sedimenticolaceae</taxon>
        <taxon>Sedimenticola</taxon>
    </lineage>
</organism>
<dbReference type="Gene3D" id="1.25.40.10">
    <property type="entry name" value="Tetratricopeptide repeat domain"/>
    <property type="match status" value="1"/>
</dbReference>
<dbReference type="EMBL" id="CP011412">
    <property type="protein sequence ID" value="AKH22352.1"/>
    <property type="molecule type" value="Genomic_DNA"/>
</dbReference>
<dbReference type="AlphaFoldDB" id="A0A0F7K3E8"/>
<dbReference type="KEGG" id="seds:AAY24_16735"/>
<keyword evidence="2" id="KW-1185">Reference proteome</keyword>
<dbReference type="InterPro" id="IPR011990">
    <property type="entry name" value="TPR-like_helical_dom_sf"/>
</dbReference>
<dbReference type="PATRIC" id="fig|1543721.4.peg.3460"/>
<proteinExistence type="predicted"/>
<evidence type="ECO:0000313" key="2">
    <source>
        <dbReference type="Proteomes" id="UP000034410"/>
    </source>
</evidence>
<evidence type="ECO:0000313" key="1">
    <source>
        <dbReference type="EMBL" id="AKH22352.1"/>
    </source>
</evidence>